<comment type="caution">
    <text evidence="2">The sequence shown here is derived from an EMBL/GenBank/DDBJ whole genome shotgun (WGS) entry which is preliminary data.</text>
</comment>
<dbReference type="OrthoDB" id="9933790at2"/>
<feature type="transmembrane region" description="Helical" evidence="1">
    <location>
        <begin position="24"/>
        <end position="44"/>
    </location>
</feature>
<organism evidence="2 3">
    <name type="scientific">Acinetobacter populi</name>
    <dbReference type="NCBI Taxonomy" id="1582270"/>
    <lineage>
        <taxon>Bacteria</taxon>
        <taxon>Pseudomonadati</taxon>
        <taxon>Pseudomonadota</taxon>
        <taxon>Gammaproteobacteria</taxon>
        <taxon>Moraxellales</taxon>
        <taxon>Moraxellaceae</taxon>
        <taxon>Acinetobacter</taxon>
    </lineage>
</organism>
<keyword evidence="1" id="KW-0472">Membrane</keyword>
<dbReference type="Proteomes" id="UP000196536">
    <property type="component" value="Unassembled WGS sequence"/>
</dbReference>
<accession>A0A1Z9YV14</accession>
<dbReference type="AlphaFoldDB" id="A0A1Z9YV14"/>
<dbReference type="EMBL" id="NEXX01000006">
    <property type="protein sequence ID" value="OUY06086.1"/>
    <property type="molecule type" value="Genomic_DNA"/>
</dbReference>
<protein>
    <submittedName>
        <fullName evidence="2">Uncharacterized protein</fullName>
    </submittedName>
</protein>
<keyword evidence="1" id="KW-0812">Transmembrane</keyword>
<reference evidence="2 3" key="1">
    <citation type="submission" date="2017-05" db="EMBL/GenBank/DDBJ databases">
        <title>Acinetobacter populi ANC 5415 (= PBJ7), whole genome shotgun sequencing project.</title>
        <authorList>
            <person name="Nemec A."/>
            <person name="Radolfova-Krizova L."/>
        </authorList>
    </citation>
    <scope>NUCLEOTIDE SEQUENCE [LARGE SCALE GENOMIC DNA]</scope>
    <source>
        <strain evidence="2 3">PBJ7</strain>
    </source>
</reference>
<evidence type="ECO:0000313" key="2">
    <source>
        <dbReference type="EMBL" id="OUY06086.1"/>
    </source>
</evidence>
<proteinExistence type="predicted"/>
<sequence length="62" mass="7081">MTSQQPSNDPEELSPKEKTKRVKYIGIAVALFFIICLIIMLINIKPNPTELPAQQNNQQQEQ</sequence>
<keyword evidence="3" id="KW-1185">Reference proteome</keyword>
<gene>
    <name evidence="2" type="ORF">CAP51_15430</name>
</gene>
<evidence type="ECO:0000256" key="1">
    <source>
        <dbReference type="SAM" id="Phobius"/>
    </source>
</evidence>
<dbReference type="RefSeq" id="WP_087621638.1">
    <property type="nucleotide sequence ID" value="NZ_NEXX01000006.1"/>
</dbReference>
<keyword evidence="1" id="KW-1133">Transmembrane helix</keyword>
<name>A0A1Z9YV14_9GAMM</name>
<evidence type="ECO:0000313" key="3">
    <source>
        <dbReference type="Proteomes" id="UP000196536"/>
    </source>
</evidence>